<name>A0A3G3K0N7_9BACL</name>
<dbReference type="AlphaFoldDB" id="A0A3G3K0N7"/>
<evidence type="ECO:0000313" key="3">
    <source>
        <dbReference type="EMBL" id="AYQ73962.1"/>
    </source>
</evidence>
<evidence type="ECO:0000256" key="2">
    <source>
        <dbReference type="SAM" id="SignalP"/>
    </source>
</evidence>
<feature type="region of interest" description="Disordered" evidence="1">
    <location>
        <begin position="169"/>
        <end position="190"/>
    </location>
</feature>
<dbReference type="RefSeq" id="WP_123042046.1">
    <property type="nucleotide sequence ID" value="NZ_CP033433.1"/>
</dbReference>
<dbReference type="NCBIfam" id="TIGR01965">
    <property type="entry name" value="VCBS_repeat"/>
    <property type="match status" value="1"/>
</dbReference>
<dbReference type="Gene3D" id="2.60.40.3440">
    <property type="match status" value="2"/>
</dbReference>
<keyword evidence="2" id="KW-0732">Signal</keyword>
<accession>A0A3G3K0N7</accession>
<keyword evidence="4" id="KW-1185">Reference proteome</keyword>
<proteinExistence type="predicted"/>
<evidence type="ECO:0008006" key="5">
    <source>
        <dbReference type="Google" id="ProtNLM"/>
    </source>
</evidence>
<reference evidence="3 4" key="1">
    <citation type="submission" date="2018-10" db="EMBL/GenBank/DDBJ databases">
        <title>Genome Sequence of Cohnella sp.</title>
        <authorList>
            <person name="Srinivasan S."/>
            <person name="Kim M.K."/>
        </authorList>
    </citation>
    <scope>NUCLEOTIDE SEQUENCE [LARGE SCALE GENOMIC DNA]</scope>
    <source>
        <strain evidence="3 4">18JY8-7</strain>
    </source>
</reference>
<protein>
    <recommendedName>
        <fullName evidence="5">Tandem-95 repeat protein</fullName>
    </recommendedName>
</protein>
<dbReference type="Proteomes" id="UP000269097">
    <property type="component" value="Chromosome"/>
</dbReference>
<sequence>MRKKAAGLALLAALSVGLFATSVPGASADSQRQQIEQDDPRIQYNGTFTPVSGSEFSSGNMKQSLTGGTISFRFVGNYLKLGLAAKYSAPMEPKVQIIVDGNPTTVDLANGGVIPFELDNLGDRVENEKGEMVYVPHQVFIAPANVTGYKDVVALDYIVYDNYSPSANPDHRTTRQATPVSGKVTGTDPNQDALTFSKSAGPVNGTAAVNADGSWTYAPAAGFTGTDSFGVTASDPFGLSAQTTVTVDVANIAPIAAVPFVEAETGQGEAVAGQAGVVDAGGDALIYAKLKSPLYGTVDVDEDGSWTYTPQAGYSGVDYFSVKAVDPSGDIAEQLFVVTVHPSDSGGTVTPLTGEDIEDGTIGLADLADDVTKRLSGGTVLTVVQDQPFDVAVAGHDSLQNGAESDGVTVTNTDGSDGYIRLSGTLTVPGIRTVTIDGASFVFDVTEAPADSPISVTFDE</sequence>
<evidence type="ECO:0000256" key="1">
    <source>
        <dbReference type="SAM" id="MobiDB-lite"/>
    </source>
</evidence>
<evidence type="ECO:0000313" key="4">
    <source>
        <dbReference type="Proteomes" id="UP000269097"/>
    </source>
</evidence>
<organism evidence="3 4">
    <name type="scientific">Cohnella candidum</name>
    <dbReference type="NCBI Taxonomy" id="2674991"/>
    <lineage>
        <taxon>Bacteria</taxon>
        <taxon>Bacillati</taxon>
        <taxon>Bacillota</taxon>
        <taxon>Bacilli</taxon>
        <taxon>Bacillales</taxon>
        <taxon>Paenibacillaceae</taxon>
        <taxon>Cohnella</taxon>
    </lineage>
</organism>
<dbReference type="KEGG" id="coh:EAV92_16070"/>
<dbReference type="Gene3D" id="2.60.120.260">
    <property type="entry name" value="Galactose-binding domain-like"/>
    <property type="match status" value="1"/>
</dbReference>
<feature type="chain" id="PRO_5039233562" description="Tandem-95 repeat protein" evidence="2">
    <location>
        <begin position="21"/>
        <end position="460"/>
    </location>
</feature>
<gene>
    <name evidence="3" type="ORF">EAV92_16070</name>
</gene>
<dbReference type="InterPro" id="IPR010221">
    <property type="entry name" value="VCBS_dom"/>
</dbReference>
<dbReference type="Pfam" id="PF17963">
    <property type="entry name" value="Big_9"/>
    <property type="match status" value="2"/>
</dbReference>
<feature type="signal peptide" evidence="2">
    <location>
        <begin position="1"/>
        <end position="20"/>
    </location>
</feature>
<dbReference type="EMBL" id="CP033433">
    <property type="protein sequence ID" value="AYQ73962.1"/>
    <property type="molecule type" value="Genomic_DNA"/>
</dbReference>